<name>A0A919JVT4_9ACTN</name>
<accession>A0A919JVT4</accession>
<comment type="caution">
    <text evidence="1">The sequence shown here is derived from an EMBL/GenBank/DDBJ whole genome shotgun (WGS) entry which is preliminary data.</text>
</comment>
<evidence type="ECO:0000313" key="1">
    <source>
        <dbReference type="EMBL" id="GIE95758.1"/>
    </source>
</evidence>
<dbReference type="EMBL" id="BOMV01000035">
    <property type="protein sequence ID" value="GIE95758.1"/>
    <property type="molecule type" value="Genomic_DNA"/>
</dbReference>
<protein>
    <submittedName>
        <fullName evidence="1">Uncharacterized protein</fullName>
    </submittedName>
</protein>
<dbReference type="Proteomes" id="UP000636960">
    <property type="component" value="Unassembled WGS sequence"/>
</dbReference>
<reference evidence="1" key="1">
    <citation type="submission" date="2021-01" db="EMBL/GenBank/DDBJ databases">
        <title>Whole genome shotgun sequence of Actinoplanes rishiriensis NBRC 108556.</title>
        <authorList>
            <person name="Komaki H."/>
            <person name="Tamura T."/>
        </authorList>
    </citation>
    <scope>NUCLEOTIDE SEQUENCE</scope>
    <source>
        <strain evidence="1">NBRC 108556</strain>
    </source>
</reference>
<evidence type="ECO:0000313" key="2">
    <source>
        <dbReference type="Proteomes" id="UP000636960"/>
    </source>
</evidence>
<proteinExistence type="predicted"/>
<dbReference type="RefSeq" id="WP_203782052.1">
    <property type="nucleotide sequence ID" value="NZ_BOMV01000035.1"/>
</dbReference>
<gene>
    <name evidence="1" type="ORF">Ari01nite_32230</name>
</gene>
<keyword evidence="2" id="KW-1185">Reference proteome</keyword>
<dbReference type="AlphaFoldDB" id="A0A919JVT4"/>
<sequence>MSENDAESWLTQQAQDLLEQGTFGLYELVWGMRGAHFGLTDAEAIALAGRVVRRLVDRGAAQIFAVSWPALEVIDGPLPAAVLDEPKSWSEGESGPMVGLVPAA</sequence>
<organism evidence="1 2">
    <name type="scientific">Paractinoplanes rishiriensis</name>
    <dbReference type="NCBI Taxonomy" id="1050105"/>
    <lineage>
        <taxon>Bacteria</taxon>
        <taxon>Bacillati</taxon>
        <taxon>Actinomycetota</taxon>
        <taxon>Actinomycetes</taxon>
        <taxon>Micromonosporales</taxon>
        <taxon>Micromonosporaceae</taxon>
        <taxon>Paractinoplanes</taxon>
    </lineage>
</organism>